<proteinExistence type="predicted"/>
<evidence type="ECO:0000313" key="1">
    <source>
        <dbReference type="EMBL" id="KAJ7560310.1"/>
    </source>
</evidence>
<evidence type="ECO:0000313" key="2">
    <source>
        <dbReference type="Proteomes" id="UP001162992"/>
    </source>
</evidence>
<reference evidence="2" key="1">
    <citation type="journal article" date="2024" name="Proc. Natl. Acad. Sci. U.S.A.">
        <title>Extraordinary preservation of gene collinearity over three hundred million years revealed in homosporous lycophytes.</title>
        <authorList>
            <person name="Li C."/>
            <person name="Wickell D."/>
            <person name="Kuo L.Y."/>
            <person name="Chen X."/>
            <person name="Nie B."/>
            <person name="Liao X."/>
            <person name="Peng D."/>
            <person name="Ji J."/>
            <person name="Jenkins J."/>
            <person name="Williams M."/>
            <person name="Shu S."/>
            <person name="Plott C."/>
            <person name="Barry K."/>
            <person name="Rajasekar S."/>
            <person name="Grimwood J."/>
            <person name="Han X."/>
            <person name="Sun S."/>
            <person name="Hou Z."/>
            <person name="He W."/>
            <person name="Dai G."/>
            <person name="Sun C."/>
            <person name="Schmutz J."/>
            <person name="Leebens-Mack J.H."/>
            <person name="Li F.W."/>
            <person name="Wang L."/>
        </authorList>
    </citation>
    <scope>NUCLEOTIDE SEQUENCE [LARGE SCALE GENOMIC DNA]</scope>
    <source>
        <strain evidence="2">cv. PW_Plant_1</strain>
    </source>
</reference>
<dbReference type="Proteomes" id="UP001162992">
    <property type="component" value="Chromosome 4"/>
</dbReference>
<dbReference type="EMBL" id="CM055095">
    <property type="protein sequence ID" value="KAJ7560310.1"/>
    <property type="molecule type" value="Genomic_DNA"/>
</dbReference>
<sequence length="182" mass="20381">MERWRHLGTCLIRKNVGANSNYSHLPELKCEIASTQLPVSRTWATFRRIIVLRSSSLQAFASSCRGFVNHRDPSKPPKLLVVQPRIHPKPLLRARLLEALRLADSLHGLRKGEDDSNLGHGLNPEPRQLSPFVLVQSTQKSASGLKKQINAGHMHIWIYKPGHSVQSKVQSGSITYLHDGCC</sequence>
<keyword evidence="2" id="KW-1185">Reference proteome</keyword>
<gene>
    <name evidence="1" type="ORF">O6H91_04G123600</name>
</gene>
<name>A0ACC2E1B9_DIPCM</name>
<accession>A0ACC2E1B9</accession>
<organism evidence="1 2">
    <name type="scientific">Diphasiastrum complanatum</name>
    <name type="common">Issler's clubmoss</name>
    <name type="synonym">Lycopodium complanatum</name>
    <dbReference type="NCBI Taxonomy" id="34168"/>
    <lineage>
        <taxon>Eukaryota</taxon>
        <taxon>Viridiplantae</taxon>
        <taxon>Streptophyta</taxon>
        <taxon>Embryophyta</taxon>
        <taxon>Tracheophyta</taxon>
        <taxon>Lycopodiopsida</taxon>
        <taxon>Lycopodiales</taxon>
        <taxon>Lycopodiaceae</taxon>
        <taxon>Lycopodioideae</taxon>
        <taxon>Diphasiastrum</taxon>
    </lineage>
</organism>
<protein>
    <submittedName>
        <fullName evidence="1">Uncharacterized protein</fullName>
    </submittedName>
</protein>
<comment type="caution">
    <text evidence="1">The sequence shown here is derived from an EMBL/GenBank/DDBJ whole genome shotgun (WGS) entry which is preliminary data.</text>
</comment>